<dbReference type="EMBL" id="GBXM01015594">
    <property type="protein sequence ID" value="JAH92983.1"/>
    <property type="molecule type" value="Transcribed_RNA"/>
</dbReference>
<reference evidence="1" key="1">
    <citation type="submission" date="2014-11" db="EMBL/GenBank/DDBJ databases">
        <authorList>
            <person name="Amaro Gonzalez C."/>
        </authorList>
    </citation>
    <scope>NUCLEOTIDE SEQUENCE</scope>
</reference>
<sequence length="68" mass="8149">MWPLCLKVVITKVYLSHFFRHISCVIISLNELNSQWCHIGKPIFFHRPCLYADEMLRFPMHNHTLPPK</sequence>
<evidence type="ECO:0000313" key="1">
    <source>
        <dbReference type="EMBL" id="JAH92983.1"/>
    </source>
</evidence>
<protein>
    <submittedName>
        <fullName evidence="1">Uncharacterized protein</fullName>
    </submittedName>
</protein>
<name>A0A0E9WU21_ANGAN</name>
<dbReference type="AlphaFoldDB" id="A0A0E9WU21"/>
<accession>A0A0E9WU21</accession>
<reference evidence="1" key="2">
    <citation type="journal article" date="2015" name="Fish Shellfish Immunol.">
        <title>Early steps in the European eel (Anguilla anguilla)-Vibrio vulnificus interaction in the gills: Role of the RtxA13 toxin.</title>
        <authorList>
            <person name="Callol A."/>
            <person name="Pajuelo D."/>
            <person name="Ebbesson L."/>
            <person name="Teles M."/>
            <person name="MacKenzie S."/>
            <person name="Amaro C."/>
        </authorList>
    </citation>
    <scope>NUCLEOTIDE SEQUENCE</scope>
</reference>
<organism evidence="1">
    <name type="scientific">Anguilla anguilla</name>
    <name type="common">European freshwater eel</name>
    <name type="synonym">Muraena anguilla</name>
    <dbReference type="NCBI Taxonomy" id="7936"/>
    <lineage>
        <taxon>Eukaryota</taxon>
        <taxon>Metazoa</taxon>
        <taxon>Chordata</taxon>
        <taxon>Craniata</taxon>
        <taxon>Vertebrata</taxon>
        <taxon>Euteleostomi</taxon>
        <taxon>Actinopterygii</taxon>
        <taxon>Neopterygii</taxon>
        <taxon>Teleostei</taxon>
        <taxon>Anguilliformes</taxon>
        <taxon>Anguillidae</taxon>
        <taxon>Anguilla</taxon>
    </lineage>
</organism>
<proteinExistence type="predicted"/>